<evidence type="ECO:0000256" key="1">
    <source>
        <dbReference type="SAM" id="Coils"/>
    </source>
</evidence>
<feature type="coiled-coil region" evidence="1">
    <location>
        <begin position="254"/>
        <end position="302"/>
    </location>
</feature>
<feature type="transmembrane region" description="Helical" evidence="2">
    <location>
        <begin position="182"/>
        <end position="205"/>
    </location>
</feature>
<comment type="caution">
    <text evidence="3">The sequence shown here is derived from an EMBL/GenBank/DDBJ whole genome shotgun (WGS) entry which is preliminary data.</text>
</comment>
<accession>A0ABU8XNP9</accession>
<evidence type="ECO:0000256" key="2">
    <source>
        <dbReference type="SAM" id="Phobius"/>
    </source>
</evidence>
<feature type="transmembrane region" description="Helical" evidence="2">
    <location>
        <begin position="133"/>
        <end position="162"/>
    </location>
</feature>
<sequence length="382" mass="41814">MTPQRFVYRSLVFLLLAAVVAGVLHRIVWQAFQHNPWLNGLILAILLFGVFLNLRRIFRLKPEARWIEAFRTNAPGFSMQEAPHLLAPIAAVLGERQRRGRASLSAISLRHLLDSISSRLDENRDIATYLRNLLIFLGLLGTFWGLIQAIGSIGGVIAGLTLGSGDFVAAFNEFKNGLMQPLSGMGTAFSASLFGLAGSLILGFLDLQASQAEHSFYNELEEWLSGITRLAVPEGAFPDLGGGPALPAYVSALLQQTADNLDRLQQLVARGESERAVLQGTMNQLNQNLAALGDRLAREQELLERMVGGQQALLQQLGHRGEAGGLDPVTRDHIRNTDVQLGRLLEEVTRGRHELSREIRNEIKLVARTIAIVAGEPQAVGE</sequence>
<proteinExistence type="predicted"/>
<organism evidence="3 4">
    <name type="scientific">Benzoatithermus flavus</name>
    <dbReference type="NCBI Taxonomy" id="3108223"/>
    <lineage>
        <taxon>Bacteria</taxon>
        <taxon>Pseudomonadati</taxon>
        <taxon>Pseudomonadota</taxon>
        <taxon>Alphaproteobacteria</taxon>
        <taxon>Geminicoccales</taxon>
        <taxon>Geminicoccaceae</taxon>
        <taxon>Benzoatithermus</taxon>
    </lineage>
</organism>
<keyword evidence="2" id="KW-1133">Transmembrane helix</keyword>
<dbReference type="EMBL" id="JBBLZC010000004">
    <property type="protein sequence ID" value="MEK0082534.1"/>
    <property type="molecule type" value="Genomic_DNA"/>
</dbReference>
<keyword evidence="2" id="KW-0472">Membrane</keyword>
<keyword evidence="3" id="KW-0969">Cilium</keyword>
<keyword evidence="3" id="KW-0282">Flagellum</keyword>
<reference evidence="3 4" key="1">
    <citation type="submission" date="2024-01" db="EMBL/GenBank/DDBJ databases">
        <title>Multi-omics insights into the function and evolution of sodium benzoate biodegradation pathways in Benzoatithermus flavus gen. nov., sp. nov. from hot spring.</title>
        <authorList>
            <person name="Hu C.-J."/>
            <person name="Li W.-J."/>
        </authorList>
    </citation>
    <scope>NUCLEOTIDE SEQUENCE [LARGE SCALE GENOMIC DNA]</scope>
    <source>
        <strain evidence="3 4">SYSU G07066</strain>
    </source>
</reference>
<gene>
    <name evidence="3" type="ORF">U1T56_05190</name>
</gene>
<keyword evidence="4" id="KW-1185">Reference proteome</keyword>
<dbReference type="Proteomes" id="UP001375743">
    <property type="component" value="Unassembled WGS sequence"/>
</dbReference>
<evidence type="ECO:0000313" key="3">
    <source>
        <dbReference type="EMBL" id="MEK0082534.1"/>
    </source>
</evidence>
<keyword evidence="3" id="KW-0966">Cell projection</keyword>
<protein>
    <submittedName>
        <fullName evidence="3">Flagellar motor protein MotA</fullName>
    </submittedName>
</protein>
<keyword evidence="1" id="KW-0175">Coiled coil</keyword>
<name>A0ABU8XNP9_9PROT</name>
<dbReference type="RefSeq" id="WP_418158388.1">
    <property type="nucleotide sequence ID" value="NZ_JBBLZC010000004.1"/>
</dbReference>
<evidence type="ECO:0000313" key="4">
    <source>
        <dbReference type="Proteomes" id="UP001375743"/>
    </source>
</evidence>
<feature type="transmembrane region" description="Helical" evidence="2">
    <location>
        <begin position="36"/>
        <end position="54"/>
    </location>
</feature>
<keyword evidence="2" id="KW-0812">Transmembrane</keyword>